<evidence type="ECO:0000256" key="1">
    <source>
        <dbReference type="ARBA" id="ARBA00022747"/>
    </source>
</evidence>
<comment type="caution">
    <text evidence="3">The sequence shown here is derived from an EMBL/GenBank/DDBJ whole genome shotgun (WGS) entry which is preliminary data.</text>
</comment>
<evidence type="ECO:0000313" key="4">
    <source>
        <dbReference type="Proteomes" id="UP000282184"/>
    </source>
</evidence>
<proteinExistence type="predicted"/>
<keyword evidence="1" id="KW-0680">Restriction system</keyword>
<dbReference type="GO" id="GO:0009307">
    <property type="term" value="P:DNA restriction-modification system"/>
    <property type="evidence" value="ECO:0007669"/>
    <property type="project" value="UniProtKB-KW"/>
</dbReference>
<dbReference type="OrthoDB" id="9811611at2"/>
<dbReference type="NCBIfam" id="NF047740">
    <property type="entry name" value="antiphage_MADS5"/>
    <property type="match status" value="1"/>
</dbReference>
<keyword evidence="3" id="KW-0540">Nuclease</keyword>
<dbReference type="InterPro" id="IPR052021">
    <property type="entry name" value="Type-I_RS_S_subunit"/>
</dbReference>
<organism evidence="3 4">
    <name type="scientific">Hymenobacter gummosus</name>
    <dbReference type="NCBI Taxonomy" id="1776032"/>
    <lineage>
        <taxon>Bacteria</taxon>
        <taxon>Pseudomonadati</taxon>
        <taxon>Bacteroidota</taxon>
        <taxon>Cytophagia</taxon>
        <taxon>Cytophagales</taxon>
        <taxon>Hymenobacteraceae</taxon>
        <taxon>Hymenobacter</taxon>
    </lineage>
</organism>
<gene>
    <name evidence="3" type="ORF">EJV47_25340</name>
</gene>
<protein>
    <submittedName>
        <fullName evidence="3">Restriction endonuclease subunit S</fullName>
    </submittedName>
</protein>
<dbReference type="GO" id="GO:0003677">
    <property type="term" value="F:DNA binding"/>
    <property type="evidence" value="ECO:0007669"/>
    <property type="project" value="UniProtKB-KW"/>
</dbReference>
<reference evidence="3 4" key="1">
    <citation type="submission" date="2018-12" db="EMBL/GenBank/DDBJ databases">
        <title>Hymenobacter gummosus sp. nov., isolated from a spring.</title>
        <authorList>
            <person name="Nie L."/>
        </authorList>
    </citation>
    <scope>NUCLEOTIDE SEQUENCE [LARGE SCALE GENOMIC DNA]</scope>
    <source>
        <strain evidence="3 4">KCTC 52166</strain>
    </source>
</reference>
<evidence type="ECO:0000313" key="3">
    <source>
        <dbReference type="EMBL" id="RTQ45463.1"/>
    </source>
</evidence>
<dbReference type="Proteomes" id="UP000282184">
    <property type="component" value="Unassembled WGS sequence"/>
</dbReference>
<keyword evidence="2" id="KW-0238">DNA-binding</keyword>
<dbReference type="SUPFAM" id="SSF116734">
    <property type="entry name" value="DNA methylase specificity domain"/>
    <property type="match status" value="2"/>
</dbReference>
<dbReference type="AlphaFoldDB" id="A0A431TVR5"/>
<keyword evidence="4" id="KW-1185">Reference proteome</keyword>
<accession>A0A431TVR5</accession>
<dbReference type="Gene3D" id="3.90.220.20">
    <property type="entry name" value="DNA methylase specificity domains"/>
    <property type="match status" value="2"/>
</dbReference>
<evidence type="ECO:0000256" key="2">
    <source>
        <dbReference type="ARBA" id="ARBA00023125"/>
    </source>
</evidence>
<dbReference type="InterPro" id="IPR044946">
    <property type="entry name" value="Restrct_endonuc_typeI_TRD_sf"/>
</dbReference>
<dbReference type="PANTHER" id="PTHR30408">
    <property type="entry name" value="TYPE-1 RESTRICTION ENZYME ECOKI SPECIFICITY PROTEIN"/>
    <property type="match status" value="1"/>
</dbReference>
<dbReference type="EMBL" id="RXOF01000020">
    <property type="protein sequence ID" value="RTQ45463.1"/>
    <property type="molecule type" value="Genomic_DNA"/>
</dbReference>
<dbReference type="PANTHER" id="PTHR30408:SF12">
    <property type="entry name" value="TYPE I RESTRICTION ENZYME MJAVIII SPECIFICITY SUBUNIT"/>
    <property type="match status" value="1"/>
</dbReference>
<dbReference type="GO" id="GO:0004519">
    <property type="term" value="F:endonuclease activity"/>
    <property type="evidence" value="ECO:0007669"/>
    <property type="project" value="UniProtKB-KW"/>
</dbReference>
<name>A0A431TVR5_9BACT</name>
<dbReference type="RefSeq" id="WP_126696013.1">
    <property type="nucleotide sequence ID" value="NZ_RXOF01000020.1"/>
</dbReference>
<keyword evidence="3" id="KW-0255">Endonuclease</keyword>
<sequence length="469" mass="52248">MKTAVAKSGWLQETGVRFDAAYHLSEGRQARHLVESAPLGTVGLGEATKRIFYGGRAKRYYVDSPERGIPFMGSSDMLKADLSSIKYVSTKHTRDLEDSMLQAGWTLISRSGTIGNTAFTTKDFEGKAASEHIIRVVPNGKLPAGYLYAFLSSSFGYGLLTQGTFGAVIQHIEPDFVAEVPVPLLPEAQMQQIHADIEAASTLREQATQLLLDANNLFEEGNGLTYNESWLAPSENIDKAANVVRASDILVTSIKARNHSYRSTQIIREWHRKPGIILNEYLTEPFTNGTGGGYFKRIDDKNFRGPGMVSQSDLHRQNPGNYKRVKIIRATSKDYAQPEMVLFPSVGNAAGENEIFVQPTLAYKLYEGQLLSGDIGRFICNSKEDAAYLFTALRTKAGFRILRAMIYGTTLRRLNWQLIKDINIPIADQNLKNKVSKLVLRAFDFRHEANQLENKAIQAVETAISSWQK</sequence>
<keyword evidence="3" id="KW-0378">Hydrolase</keyword>